<accession>D4B273</accession>
<reference evidence="3" key="1">
    <citation type="journal article" date="2011" name="Genome Biol.">
        <title>Comparative and functional genomics provide insights into the pathogenicity of dermatophytic fungi.</title>
        <authorList>
            <person name="Burmester A."/>
            <person name="Shelest E."/>
            <person name="Gloeckner G."/>
            <person name="Heddergott C."/>
            <person name="Schindler S."/>
            <person name="Staib P."/>
            <person name="Heidel A."/>
            <person name="Felder M."/>
            <person name="Petzold A."/>
            <person name="Szafranski K."/>
            <person name="Feuermann M."/>
            <person name="Pedruzzi I."/>
            <person name="Priebe S."/>
            <person name="Groth M."/>
            <person name="Winkler R."/>
            <person name="Li W."/>
            <person name="Kniemeyer O."/>
            <person name="Schroeckh V."/>
            <person name="Hertweck C."/>
            <person name="Hube B."/>
            <person name="White T.C."/>
            <person name="Platzer M."/>
            <person name="Guthke R."/>
            <person name="Heitman J."/>
            <person name="Woestemeyer J."/>
            <person name="Zipfel P.F."/>
            <person name="Monod M."/>
            <person name="Brakhage A.A."/>
        </authorList>
    </citation>
    <scope>NUCLEOTIDE SEQUENCE [LARGE SCALE GENOMIC DNA]</scope>
    <source>
        <strain evidence="3">ATCC MYA-4681 / CBS 112371</strain>
    </source>
</reference>
<protein>
    <submittedName>
        <fullName evidence="2">Uncharacterized protein</fullName>
    </submittedName>
</protein>
<dbReference type="OMA" id="ANEAFAW"/>
<dbReference type="EMBL" id="ABSU01000028">
    <property type="protein sequence ID" value="EFE30634.1"/>
    <property type="molecule type" value="Genomic_DNA"/>
</dbReference>
<organism evidence="2 3">
    <name type="scientific">Arthroderma benhamiae (strain ATCC MYA-4681 / CBS 112371)</name>
    <name type="common">Trichophyton mentagrophytes</name>
    <dbReference type="NCBI Taxonomy" id="663331"/>
    <lineage>
        <taxon>Eukaryota</taxon>
        <taxon>Fungi</taxon>
        <taxon>Dikarya</taxon>
        <taxon>Ascomycota</taxon>
        <taxon>Pezizomycotina</taxon>
        <taxon>Eurotiomycetes</taxon>
        <taxon>Eurotiomycetidae</taxon>
        <taxon>Onygenales</taxon>
        <taxon>Arthrodermataceae</taxon>
        <taxon>Trichophyton</taxon>
    </lineage>
</organism>
<dbReference type="AlphaFoldDB" id="D4B273"/>
<feature type="compositionally biased region" description="Acidic residues" evidence="1">
    <location>
        <begin position="287"/>
        <end position="305"/>
    </location>
</feature>
<proteinExistence type="predicted"/>
<keyword evidence="3" id="KW-1185">Reference proteome</keyword>
<dbReference type="RefSeq" id="XP_003011274.1">
    <property type="nucleotide sequence ID" value="XM_003011228.1"/>
</dbReference>
<evidence type="ECO:0000256" key="1">
    <source>
        <dbReference type="SAM" id="MobiDB-lite"/>
    </source>
</evidence>
<evidence type="ECO:0000313" key="2">
    <source>
        <dbReference type="EMBL" id="EFE30634.1"/>
    </source>
</evidence>
<name>D4B273_ARTBC</name>
<dbReference type="Proteomes" id="UP000008866">
    <property type="component" value="Unassembled WGS sequence"/>
</dbReference>
<dbReference type="eggNOG" id="ENOG502SFV6">
    <property type="taxonomic scope" value="Eukaryota"/>
</dbReference>
<dbReference type="HOGENOM" id="CLU_785503_0_0_1"/>
<feature type="region of interest" description="Disordered" evidence="1">
    <location>
        <begin position="284"/>
        <end position="305"/>
    </location>
</feature>
<evidence type="ECO:0000313" key="3">
    <source>
        <dbReference type="Proteomes" id="UP000008866"/>
    </source>
</evidence>
<comment type="caution">
    <text evidence="2">The sequence shown here is derived from an EMBL/GenBank/DDBJ whole genome shotgun (WGS) entry which is preliminary data.</text>
</comment>
<dbReference type="KEGG" id="abe:ARB_02556"/>
<gene>
    <name evidence="2" type="ORF">ARB_02556</name>
</gene>
<sequence>MTSLQHNSIMQQTNAWRRAGAPLLGCNEGDVCDEETRRDVDLMILDYIVCAALTSILHERIADRQGAEQQQEGIHGCDRWLEIAEATLHLFKTNNPGETLSDDIKFKIKTLNFSNLFFRRFKRTAYLPSRAALAAQRKKSRERARRWLEENSFQETTPAEELDRAFEHVQPISASQIDENRRTLLDHMAVKETEDYQFDIEASVTLCDILPELMELCDSAPESVSDDICTIAVLFMLHAAIEQGLLYGRVGREVLDETFAWGNQDDDHSWAETRDRHRLSLCPNVDDAAEGNDDDDDDDDGDADEDYGEQLKRIIYENPPFEFEGEVLNLIKTLQQTWDAPILNQLEQGKLFSLGEDEVAAFKRRVVFNDFGS</sequence>
<dbReference type="GeneID" id="9524012"/>